<accession>A0A6J5SEW1</accession>
<dbReference type="EMBL" id="LR797388">
    <property type="protein sequence ID" value="CAB4212782.1"/>
    <property type="molecule type" value="Genomic_DNA"/>
</dbReference>
<gene>
    <name evidence="2" type="ORF">UFOVP1326_5</name>
    <name evidence="3" type="ORF">UFOVP1436_34</name>
</gene>
<evidence type="ECO:0000313" key="3">
    <source>
        <dbReference type="EMBL" id="CAB4212782.1"/>
    </source>
</evidence>
<organism evidence="3">
    <name type="scientific">uncultured Caudovirales phage</name>
    <dbReference type="NCBI Taxonomy" id="2100421"/>
    <lineage>
        <taxon>Viruses</taxon>
        <taxon>Duplodnaviria</taxon>
        <taxon>Heunggongvirae</taxon>
        <taxon>Uroviricota</taxon>
        <taxon>Caudoviricetes</taxon>
        <taxon>Peduoviridae</taxon>
        <taxon>Maltschvirus</taxon>
        <taxon>Maltschvirus maltsch</taxon>
    </lineage>
</organism>
<dbReference type="EMBL" id="LR797276">
    <property type="protein sequence ID" value="CAB4198912.1"/>
    <property type="molecule type" value="Genomic_DNA"/>
</dbReference>
<sequence>MNILQKLRSYFPPPPTDKQPLKLNSALKQSDKALSEAISDLVTAIQEKKKAHNHEH</sequence>
<protein>
    <submittedName>
        <fullName evidence="3">Uncharacterized protein</fullName>
    </submittedName>
</protein>
<reference evidence="3" key="1">
    <citation type="submission" date="2020-05" db="EMBL/GenBank/DDBJ databases">
        <authorList>
            <person name="Chiriac C."/>
            <person name="Salcher M."/>
            <person name="Ghai R."/>
            <person name="Kavagutti S V."/>
        </authorList>
    </citation>
    <scope>NUCLEOTIDE SEQUENCE</scope>
</reference>
<name>A0A6J5SEW1_9CAUD</name>
<proteinExistence type="predicted"/>
<evidence type="ECO:0000256" key="1">
    <source>
        <dbReference type="SAM" id="MobiDB-lite"/>
    </source>
</evidence>
<evidence type="ECO:0000313" key="2">
    <source>
        <dbReference type="EMBL" id="CAB4198912.1"/>
    </source>
</evidence>
<feature type="region of interest" description="Disordered" evidence="1">
    <location>
        <begin position="1"/>
        <end position="22"/>
    </location>
</feature>